<organism evidence="1 2">
    <name type="scientific">Trifolium medium</name>
    <dbReference type="NCBI Taxonomy" id="97028"/>
    <lineage>
        <taxon>Eukaryota</taxon>
        <taxon>Viridiplantae</taxon>
        <taxon>Streptophyta</taxon>
        <taxon>Embryophyta</taxon>
        <taxon>Tracheophyta</taxon>
        <taxon>Spermatophyta</taxon>
        <taxon>Magnoliopsida</taxon>
        <taxon>eudicotyledons</taxon>
        <taxon>Gunneridae</taxon>
        <taxon>Pentapetalae</taxon>
        <taxon>rosids</taxon>
        <taxon>fabids</taxon>
        <taxon>Fabales</taxon>
        <taxon>Fabaceae</taxon>
        <taxon>Papilionoideae</taxon>
        <taxon>50 kb inversion clade</taxon>
        <taxon>NPAAA clade</taxon>
        <taxon>Hologalegina</taxon>
        <taxon>IRL clade</taxon>
        <taxon>Trifolieae</taxon>
        <taxon>Trifolium</taxon>
    </lineage>
</organism>
<keyword evidence="2" id="KW-1185">Reference proteome</keyword>
<sequence length="72" mass="8235">MAFFNCSSVRKRHLRNQDQTYQGSQDMINCPIYVSKSYDSVLKLDLVSCTKMFDVNASFMVSDLTDNLLSLT</sequence>
<dbReference type="Proteomes" id="UP000265520">
    <property type="component" value="Unassembled WGS sequence"/>
</dbReference>
<keyword evidence="1" id="KW-0418">Kinase</keyword>
<name>A0A392Q7E2_9FABA</name>
<comment type="caution">
    <text evidence="1">The sequence shown here is derived from an EMBL/GenBank/DDBJ whole genome shotgun (WGS) entry which is preliminary data.</text>
</comment>
<reference evidence="1 2" key="1">
    <citation type="journal article" date="2018" name="Front. Plant Sci.">
        <title>Red Clover (Trifolium pratense) and Zigzag Clover (T. medium) - A Picture of Genomic Similarities and Differences.</title>
        <authorList>
            <person name="Dluhosova J."/>
            <person name="Istvanek J."/>
            <person name="Nedelnik J."/>
            <person name="Repkova J."/>
        </authorList>
    </citation>
    <scope>NUCLEOTIDE SEQUENCE [LARGE SCALE GENOMIC DNA]</scope>
    <source>
        <strain evidence="2">cv. 10/8</strain>
        <tissue evidence="1">Leaf</tissue>
    </source>
</reference>
<feature type="non-terminal residue" evidence="1">
    <location>
        <position position="72"/>
    </location>
</feature>
<dbReference type="AlphaFoldDB" id="A0A392Q7E2"/>
<keyword evidence="1" id="KW-0808">Transferase</keyword>
<keyword evidence="1" id="KW-0675">Receptor</keyword>
<protein>
    <submittedName>
        <fullName evidence="1">Receptor-like kinase</fullName>
    </submittedName>
</protein>
<dbReference type="GO" id="GO:0016301">
    <property type="term" value="F:kinase activity"/>
    <property type="evidence" value="ECO:0007669"/>
    <property type="project" value="UniProtKB-KW"/>
</dbReference>
<proteinExistence type="predicted"/>
<evidence type="ECO:0000313" key="1">
    <source>
        <dbReference type="EMBL" id="MCI20044.1"/>
    </source>
</evidence>
<accession>A0A392Q7E2</accession>
<dbReference type="EMBL" id="LXQA010117848">
    <property type="protein sequence ID" value="MCI20044.1"/>
    <property type="molecule type" value="Genomic_DNA"/>
</dbReference>
<evidence type="ECO:0000313" key="2">
    <source>
        <dbReference type="Proteomes" id="UP000265520"/>
    </source>
</evidence>